<protein>
    <recommendedName>
        <fullName evidence="3">Chlorosome envelope protein B</fullName>
    </recommendedName>
</protein>
<reference evidence="1 2" key="1">
    <citation type="submission" date="2024-07" db="EMBL/GenBank/DDBJ databases">
        <title>Uliginosibacterium paludis KCTC:42655.</title>
        <authorList>
            <person name="Kim M.K."/>
        </authorList>
    </citation>
    <scope>NUCLEOTIDE SEQUENCE [LARGE SCALE GENOMIC DNA]</scope>
    <source>
        <strain evidence="1 2">KCTC 42655</strain>
    </source>
</reference>
<sequence length="65" mass="6784">MPVIRTQAPPNYVQQLTNTIEKDIGRIGSALANTVTTTADVAVNTVTGAAKVGVKMIGSIIDTWA</sequence>
<keyword evidence="2" id="KW-1185">Reference proteome</keyword>
<comment type="caution">
    <text evidence="1">The sequence shown here is derived from an EMBL/GenBank/DDBJ whole genome shotgun (WGS) entry which is preliminary data.</text>
</comment>
<name>A0ABV2CPS6_9RHOO</name>
<gene>
    <name evidence="1" type="ORF">ABVT11_08725</name>
</gene>
<evidence type="ECO:0000313" key="2">
    <source>
        <dbReference type="Proteomes" id="UP001548590"/>
    </source>
</evidence>
<dbReference type="Proteomes" id="UP001548590">
    <property type="component" value="Unassembled WGS sequence"/>
</dbReference>
<evidence type="ECO:0000313" key="1">
    <source>
        <dbReference type="EMBL" id="MET1489909.1"/>
    </source>
</evidence>
<accession>A0ABV2CPS6</accession>
<organism evidence="1 2">
    <name type="scientific">Uliginosibacterium paludis</name>
    <dbReference type="NCBI Taxonomy" id="1615952"/>
    <lineage>
        <taxon>Bacteria</taxon>
        <taxon>Pseudomonadati</taxon>
        <taxon>Pseudomonadota</taxon>
        <taxon>Betaproteobacteria</taxon>
        <taxon>Rhodocyclales</taxon>
        <taxon>Zoogloeaceae</taxon>
        <taxon>Uliginosibacterium</taxon>
    </lineage>
</organism>
<dbReference type="RefSeq" id="WP_345923226.1">
    <property type="nucleotide sequence ID" value="NZ_JBDIVF010000001.1"/>
</dbReference>
<evidence type="ECO:0008006" key="3">
    <source>
        <dbReference type="Google" id="ProtNLM"/>
    </source>
</evidence>
<dbReference type="EMBL" id="JBEWLZ010000004">
    <property type="protein sequence ID" value="MET1489909.1"/>
    <property type="molecule type" value="Genomic_DNA"/>
</dbReference>
<proteinExistence type="predicted"/>